<feature type="chain" id="PRO_5030569201" evidence="5">
    <location>
        <begin position="30"/>
        <end position="813"/>
    </location>
</feature>
<dbReference type="Proteomes" id="UP000551327">
    <property type="component" value="Unassembled WGS sequence"/>
</dbReference>
<keyword evidence="5" id="KW-0732">Signal</keyword>
<evidence type="ECO:0000256" key="1">
    <source>
        <dbReference type="ARBA" id="ARBA00004442"/>
    </source>
</evidence>
<accession>A0A7X1FW70</accession>
<reference evidence="6 7" key="1">
    <citation type="submission" date="2020-08" db="EMBL/GenBank/DDBJ databases">
        <title>The genome sequence of type strain Novosphingobium piscinae KCTC 42194.</title>
        <authorList>
            <person name="Liu Y."/>
        </authorList>
    </citation>
    <scope>NUCLEOTIDE SEQUENCE [LARGE SCALE GENOMIC DNA]</scope>
    <source>
        <strain evidence="6 7">KCTC 42194</strain>
    </source>
</reference>
<protein>
    <submittedName>
        <fullName evidence="6">TonB-dependent receptor</fullName>
    </submittedName>
</protein>
<evidence type="ECO:0000256" key="2">
    <source>
        <dbReference type="ARBA" id="ARBA00023136"/>
    </source>
</evidence>
<evidence type="ECO:0000313" key="7">
    <source>
        <dbReference type="Proteomes" id="UP000551327"/>
    </source>
</evidence>
<dbReference type="PANTHER" id="PTHR47234">
    <property type="match status" value="1"/>
</dbReference>
<dbReference type="Gene3D" id="2.40.170.20">
    <property type="entry name" value="TonB-dependent receptor, beta-barrel domain"/>
    <property type="match status" value="1"/>
</dbReference>
<keyword evidence="3" id="KW-0998">Cell outer membrane</keyword>
<dbReference type="EMBL" id="JACLAX010000002">
    <property type="protein sequence ID" value="MBC2668120.1"/>
    <property type="molecule type" value="Genomic_DNA"/>
</dbReference>
<dbReference type="InterPro" id="IPR037066">
    <property type="entry name" value="Plug_dom_sf"/>
</dbReference>
<keyword evidence="2" id="KW-0472">Membrane</keyword>
<evidence type="ECO:0000256" key="3">
    <source>
        <dbReference type="ARBA" id="ARBA00023237"/>
    </source>
</evidence>
<dbReference type="AlphaFoldDB" id="A0A7X1FW70"/>
<dbReference type="InterPro" id="IPR036942">
    <property type="entry name" value="Beta-barrel_TonB_sf"/>
</dbReference>
<name>A0A7X1FW70_9SPHN</name>
<evidence type="ECO:0000313" key="6">
    <source>
        <dbReference type="EMBL" id="MBC2668120.1"/>
    </source>
</evidence>
<feature type="region of interest" description="Disordered" evidence="4">
    <location>
        <begin position="604"/>
        <end position="652"/>
    </location>
</feature>
<feature type="compositionally biased region" description="Gly residues" evidence="4">
    <location>
        <begin position="612"/>
        <end position="652"/>
    </location>
</feature>
<feature type="signal peptide" evidence="5">
    <location>
        <begin position="1"/>
        <end position="29"/>
    </location>
</feature>
<organism evidence="6 7">
    <name type="scientific">Novosphingobium piscinae</name>
    <dbReference type="NCBI Taxonomy" id="1507448"/>
    <lineage>
        <taxon>Bacteria</taxon>
        <taxon>Pseudomonadati</taxon>
        <taxon>Pseudomonadota</taxon>
        <taxon>Alphaproteobacteria</taxon>
        <taxon>Sphingomonadales</taxon>
        <taxon>Sphingomonadaceae</taxon>
        <taxon>Novosphingobium</taxon>
    </lineage>
</organism>
<comment type="caution">
    <text evidence="6">The sequence shown here is derived from an EMBL/GenBank/DDBJ whole genome shotgun (WGS) entry which is preliminary data.</text>
</comment>
<keyword evidence="7" id="KW-1185">Reference proteome</keyword>
<dbReference type="PANTHER" id="PTHR47234:SF3">
    <property type="entry name" value="SECRETIN_TONB SHORT N-TERMINAL DOMAIN-CONTAINING PROTEIN"/>
    <property type="match status" value="1"/>
</dbReference>
<evidence type="ECO:0000256" key="5">
    <source>
        <dbReference type="SAM" id="SignalP"/>
    </source>
</evidence>
<gene>
    <name evidence="6" type="ORF">H7F53_03050</name>
</gene>
<sequence>MLSLRRSLTAAWLAGPAVSVLALAAPARAADEQVPGPAANAVTLPADPASLAAAEEERIEPRAGEIVVVATRLKGQVDAPQPPILTLSEDDIAAYGAASITDLLAVLSPQTGSGRGRGAGRPVVLLNGQRISGFREMRNIPPEAIRRLEILPEEVALRYGYPANQRVINFILKDKFSARTIEAEFGQPDRGGSSTSEAEASLFRIVGQGRLNLTVTATDTTPLFESERGVTQVAGSIPGSAAARTLIADSREVGVNATWTTGLGEKGLDGALTLNGAFTRNDTASFFGLDGVTLSPLARRGQTETTEAGITFAKPLGTWQLTATLDGSHAASLTRIDRADGTRLSDTARSLNDTATSLLTLVGRPLALPAGDVTTTLKAGFAWSAITSSDTRTVAGGARLRRGDASTGINLGVPLTSRRNGVLPGAGDITLNLSAGVNHLSDFGTLSDWSAGVTWGLTERLGLQASYLVNQAAPGLTDLGAPVVVTPNVALYDFVRNETALVTITTGGNRQLVRETQRDIKLGLNWQIPLLSESNLVVEYFRNRSSNVTAAFPVLTQAIEAAFPGRVTRDANGRLIALNRLPITLAREESARLRYGFNLGGAIGKPAPTARGGPGGAAGGGMPGGPPRGAGAGGPPPGAGGGGPPGGGRFGNGQGRWNLSLYHTVQFENRVAVGANGPLLDLLDGDALTGGGVARHSVEAEGGAFYRGFGLRFTGTWTAPTRIKGTGAPGSTDLRFGALAKINLRAFVDLGQQKRLVDAAPFFKNARFSLEVNNLLDQRQRVTDLTGAVPIGYQPDLVDPVGRFIGVELRKQF</sequence>
<dbReference type="SUPFAM" id="SSF56935">
    <property type="entry name" value="Porins"/>
    <property type="match status" value="1"/>
</dbReference>
<comment type="subcellular location">
    <subcellularLocation>
        <location evidence="1">Cell outer membrane</location>
    </subcellularLocation>
</comment>
<dbReference type="RefSeq" id="WP_185678002.1">
    <property type="nucleotide sequence ID" value="NZ_JBHRYI010000018.1"/>
</dbReference>
<dbReference type="GO" id="GO:0009279">
    <property type="term" value="C:cell outer membrane"/>
    <property type="evidence" value="ECO:0007669"/>
    <property type="project" value="UniProtKB-SubCell"/>
</dbReference>
<keyword evidence="6" id="KW-0675">Receptor</keyword>
<evidence type="ECO:0000256" key="4">
    <source>
        <dbReference type="SAM" id="MobiDB-lite"/>
    </source>
</evidence>
<dbReference type="Gene3D" id="2.170.130.10">
    <property type="entry name" value="TonB-dependent receptor, plug domain"/>
    <property type="match status" value="1"/>
</dbReference>
<proteinExistence type="predicted"/>